<evidence type="ECO:0000256" key="2">
    <source>
        <dbReference type="ARBA" id="ARBA00022618"/>
    </source>
</evidence>
<feature type="region of interest" description="Disordered" evidence="6">
    <location>
        <begin position="1"/>
        <end position="44"/>
    </location>
</feature>
<dbReference type="PROSITE" id="PS00292">
    <property type="entry name" value="CYCLINS"/>
    <property type="match status" value="1"/>
</dbReference>
<evidence type="ECO:0000259" key="7">
    <source>
        <dbReference type="SMART" id="SM00385"/>
    </source>
</evidence>
<comment type="similarity">
    <text evidence="1">Belongs to the cyclin family. Cyclin D subfamily.</text>
</comment>
<organism evidence="9 10">
    <name type="scientific">Setaria italica</name>
    <name type="common">Foxtail millet</name>
    <name type="synonym">Panicum italicum</name>
    <dbReference type="NCBI Taxonomy" id="4555"/>
    <lineage>
        <taxon>Eukaryota</taxon>
        <taxon>Viridiplantae</taxon>
        <taxon>Streptophyta</taxon>
        <taxon>Embryophyta</taxon>
        <taxon>Tracheophyta</taxon>
        <taxon>Spermatophyta</taxon>
        <taxon>Magnoliopsida</taxon>
        <taxon>Liliopsida</taxon>
        <taxon>Poales</taxon>
        <taxon>Poaceae</taxon>
        <taxon>PACMAD clade</taxon>
        <taxon>Panicoideae</taxon>
        <taxon>Panicodae</taxon>
        <taxon>Paniceae</taxon>
        <taxon>Cenchrinae</taxon>
        <taxon>Setaria</taxon>
    </lineage>
</organism>
<keyword evidence="4" id="KW-0131">Cell cycle</keyword>
<evidence type="ECO:0000313" key="9">
    <source>
        <dbReference type="EnsemblPlants" id="KQL24860"/>
    </source>
</evidence>
<evidence type="ECO:0000313" key="10">
    <source>
        <dbReference type="Proteomes" id="UP000004995"/>
    </source>
</evidence>
<dbReference type="InterPro" id="IPR013763">
    <property type="entry name" value="Cyclin-like_dom"/>
</dbReference>
<feature type="region of interest" description="Disordered" evidence="6">
    <location>
        <begin position="385"/>
        <end position="407"/>
    </location>
</feature>
<dbReference type="InParanoid" id="K3ZT88"/>
<accession>K3ZT88</accession>
<dbReference type="HOGENOM" id="CLU_048040_1_1_1"/>
<dbReference type="FunFam" id="1.10.472.10:FF:000040">
    <property type="entry name" value="D6-type cyclin"/>
    <property type="match status" value="1"/>
</dbReference>
<dbReference type="OMA" id="VYSERIH"/>
<feature type="region of interest" description="Disordered" evidence="6">
    <location>
        <begin position="428"/>
        <end position="451"/>
    </location>
</feature>
<dbReference type="FunFam" id="1.10.472.10:FF:000034">
    <property type="entry name" value="D2/4-type cyclin"/>
    <property type="match status" value="1"/>
</dbReference>
<dbReference type="GO" id="GO:0000082">
    <property type="term" value="P:G1/S transition of mitotic cell cycle"/>
    <property type="evidence" value="ECO:0000318"/>
    <property type="project" value="GO_Central"/>
</dbReference>
<dbReference type="SMART" id="SM01332">
    <property type="entry name" value="Cyclin_C"/>
    <property type="match status" value="1"/>
</dbReference>
<keyword evidence="3 5" id="KW-0195">Cyclin</keyword>
<feature type="region of interest" description="Disordered" evidence="6">
    <location>
        <begin position="56"/>
        <end position="77"/>
    </location>
</feature>
<proteinExistence type="inferred from homology"/>
<keyword evidence="2" id="KW-0132">Cell division</keyword>
<dbReference type="GO" id="GO:0005634">
    <property type="term" value="C:nucleus"/>
    <property type="evidence" value="ECO:0000318"/>
    <property type="project" value="GO_Central"/>
</dbReference>
<reference evidence="10" key="1">
    <citation type="journal article" date="2012" name="Nat. Biotechnol.">
        <title>Reference genome sequence of the model plant Setaria.</title>
        <authorList>
            <person name="Bennetzen J.L."/>
            <person name="Schmutz J."/>
            <person name="Wang H."/>
            <person name="Percifield R."/>
            <person name="Hawkins J."/>
            <person name="Pontaroli A.C."/>
            <person name="Estep M."/>
            <person name="Feng L."/>
            <person name="Vaughn J.N."/>
            <person name="Grimwood J."/>
            <person name="Jenkins J."/>
            <person name="Barry K."/>
            <person name="Lindquist E."/>
            <person name="Hellsten U."/>
            <person name="Deshpande S."/>
            <person name="Wang X."/>
            <person name="Wu X."/>
            <person name="Mitros T."/>
            <person name="Triplett J."/>
            <person name="Yang X."/>
            <person name="Ye C.Y."/>
            <person name="Mauro-Herrera M."/>
            <person name="Wang L."/>
            <person name="Li P."/>
            <person name="Sharma M."/>
            <person name="Sharma R."/>
            <person name="Ronald P.C."/>
            <person name="Panaud O."/>
            <person name="Kellogg E.A."/>
            <person name="Brutnell T.P."/>
            <person name="Doust A.N."/>
            <person name="Tuskan G.A."/>
            <person name="Rokhsar D."/>
            <person name="Devos K.M."/>
        </authorList>
    </citation>
    <scope>NUCLEOTIDE SEQUENCE [LARGE SCALE GENOMIC DNA]</scope>
    <source>
        <strain evidence="10">cv. Yugu1</strain>
    </source>
</reference>
<dbReference type="InterPro" id="IPR006671">
    <property type="entry name" value="Cyclin_N"/>
</dbReference>
<evidence type="ECO:0000259" key="8">
    <source>
        <dbReference type="SMART" id="SM01332"/>
    </source>
</evidence>
<dbReference type="Gramene" id="KQL24860">
    <property type="protein sequence ID" value="KQL24860"/>
    <property type="gene ID" value="SETIT_029818mg"/>
</dbReference>
<dbReference type="CDD" id="cd20543">
    <property type="entry name" value="CYCLIN_AtCycD-like_rpt1"/>
    <property type="match status" value="1"/>
</dbReference>
<evidence type="ECO:0000256" key="3">
    <source>
        <dbReference type="ARBA" id="ARBA00023127"/>
    </source>
</evidence>
<evidence type="ECO:0000256" key="6">
    <source>
        <dbReference type="SAM" id="MobiDB-lite"/>
    </source>
</evidence>
<dbReference type="Gene3D" id="1.10.472.10">
    <property type="entry name" value="Cyclin-like"/>
    <property type="match status" value="2"/>
</dbReference>
<evidence type="ECO:0000256" key="4">
    <source>
        <dbReference type="ARBA" id="ARBA00023306"/>
    </source>
</evidence>
<dbReference type="Proteomes" id="UP000004995">
    <property type="component" value="Unassembled WGS sequence"/>
</dbReference>
<dbReference type="GO" id="GO:0051301">
    <property type="term" value="P:cell division"/>
    <property type="evidence" value="ECO:0007669"/>
    <property type="project" value="UniProtKB-KW"/>
</dbReference>
<evidence type="ECO:0000256" key="5">
    <source>
        <dbReference type="RuleBase" id="RU000383"/>
    </source>
</evidence>
<sequence length="451" mass="50113">MPRGSLVRAPRRDAKVSRRRRPLPSQAVPPKATPSSPALSADRGCWSWSRNTKRISFQPEEEHEQDEEEETNQRYQYQSQITPSVPSVPVSDLPKPCRGGMAPSSYEMAASILLCAEDSSSILGLGAECEEEEVMARSRTRGEPCVDFPVPSEECVASFVEAETAHMPREDYAERLRLRGGGLDLRIRMDAIDWIWKVHSYYNFRPLTACLAVNYLDRFLSLYQLPEDKAWMTQLLSVACLSLAAKMEETYVLPSLDLQVGDARYVFEAKTIQRMELLVLSTLKWRMQAVTPFSYIDYFLHRLNGGDAPNRRAVRRSAELILCIARGTHCLDFRPSEIAAAVAATVAGEEHTVDIDKACTHRVHKERVSQCLEAIQATVALRLPAKTDGPSGGGGRSSSSVSVPRSPTGVLDAGCLSYRSDDTTVASHASSWCDENDSSPVVCSKRRKISR</sequence>
<dbReference type="SMART" id="SM00385">
    <property type="entry name" value="CYCLIN"/>
    <property type="match status" value="1"/>
</dbReference>
<dbReference type="FunCoup" id="K3ZT88">
    <property type="interactions" value="238"/>
</dbReference>
<reference evidence="9" key="2">
    <citation type="submission" date="2018-08" db="UniProtKB">
        <authorList>
            <consortium name="EnsemblPlants"/>
        </authorList>
    </citation>
    <scope>IDENTIFICATION</scope>
    <source>
        <strain evidence="9">Yugu1</strain>
    </source>
</reference>
<dbReference type="GO" id="GO:0005737">
    <property type="term" value="C:cytoplasm"/>
    <property type="evidence" value="ECO:0000318"/>
    <property type="project" value="GO_Central"/>
</dbReference>
<feature type="compositionally biased region" description="Low complexity" evidence="6">
    <location>
        <begin position="397"/>
        <end position="407"/>
    </location>
</feature>
<dbReference type="eggNOG" id="KOG0656">
    <property type="taxonomic scope" value="Eukaryota"/>
</dbReference>
<dbReference type="InterPro" id="IPR039361">
    <property type="entry name" value="Cyclin"/>
</dbReference>
<dbReference type="STRING" id="4555.K3ZT88"/>
<dbReference type="PANTHER" id="PTHR10177">
    <property type="entry name" value="CYCLINS"/>
    <property type="match status" value="1"/>
</dbReference>
<protein>
    <submittedName>
        <fullName evidence="9">Uncharacterized protein</fullName>
    </submittedName>
</protein>
<keyword evidence="10" id="KW-1185">Reference proteome</keyword>
<dbReference type="Pfam" id="PF00134">
    <property type="entry name" value="Cyclin_N"/>
    <property type="match status" value="1"/>
</dbReference>
<dbReference type="EnsemblPlants" id="KQL24860">
    <property type="protein sequence ID" value="KQL24860"/>
    <property type="gene ID" value="SETIT_029818mg"/>
</dbReference>
<dbReference type="GO" id="GO:0000307">
    <property type="term" value="C:cyclin-dependent protein kinase holoenzyme complex"/>
    <property type="evidence" value="ECO:0000318"/>
    <property type="project" value="GO_Central"/>
</dbReference>
<dbReference type="GO" id="GO:0016538">
    <property type="term" value="F:cyclin-dependent protein serine/threonine kinase regulator activity"/>
    <property type="evidence" value="ECO:0000318"/>
    <property type="project" value="GO_Central"/>
</dbReference>
<name>K3ZT88_SETIT</name>
<feature type="domain" description="Cyclin-like" evidence="7">
    <location>
        <begin position="193"/>
        <end position="281"/>
    </location>
</feature>
<dbReference type="InterPro" id="IPR048258">
    <property type="entry name" value="Cyclins_cyclin-box"/>
</dbReference>
<dbReference type="EMBL" id="AGNK02001140">
    <property type="status" value="NOT_ANNOTATED_CDS"/>
    <property type="molecule type" value="Genomic_DNA"/>
</dbReference>
<dbReference type="InterPro" id="IPR004367">
    <property type="entry name" value="Cyclin_C-dom"/>
</dbReference>
<feature type="domain" description="Cyclin C-terminal" evidence="8">
    <location>
        <begin position="290"/>
        <end position="404"/>
    </location>
</feature>
<evidence type="ECO:0000256" key="1">
    <source>
        <dbReference type="ARBA" id="ARBA00009065"/>
    </source>
</evidence>
<dbReference type="InterPro" id="IPR036915">
    <property type="entry name" value="Cyclin-like_sf"/>
</dbReference>
<dbReference type="AlphaFoldDB" id="K3ZT88"/>
<feature type="compositionally biased region" description="Acidic residues" evidence="6">
    <location>
        <begin position="59"/>
        <end position="70"/>
    </location>
</feature>
<dbReference type="SUPFAM" id="SSF47954">
    <property type="entry name" value="Cyclin-like"/>
    <property type="match status" value="1"/>
</dbReference>